<evidence type="ECO:0000259" key="1">
    <source>
        <dbReference type="Pfam" id="PF07727"/>
    </source>
</evidence>
<keyword evidence="3" id="KW-1185">Reference proteome</keyword>
<protein>
    <submittedName>
        <fullName evidence="2">Cysteine-rich RLK (RECEPTOR-like protein kinase) 8</fullName>
    </submittedName>
</protein>
<dbReference type="EMBL" id="BSYR01000017">
    <property type="protein sequence ID" value="GMI80710.1"/>
    <property type="molecule type" value="Genomic_DNA"/>
</dbReference>
<dbReference type="Pfam" id="PF07727">
    <property type="entry name" value="RVT_2"/>
    <property type="match status" value="1"/>
</dbReference>
<name>A0A9W7HRN4_HIBTR</name>
<dbReference type="SUPFAM" id="SSF56672">
    <property type="entry name" value="DNA/RNA polymerases"/>
    <property type="match status" value="1"/>
</dbReference>
<dbReference type="Proteomes" id="UP001165190">
    <property type="component" value="Unassembled WGS sequence"/>
</dbReference>
<dbReference type="CDD" id="cd09272">
    <property type="entry name" value="RNase_HI_RT_Ty1"/>
    <property type="match status" value="1"/>
</dbReference>
<keyword evidence="2" id="KW-0808">Transferase</keyword>
<feature type="domain" description="Reverse transcriptase Ty1/copia-type" evidence="1">
    <location>
        <begin position="11"/>
        <end position="253"/>
    </location>
</feature>
<dbReference type="GO" id="GO:0016301">
    <property type="term" value="F:kinase activity"/>
    <property type="evidence" value="ECO:0007669"/>
    <property type="project" value="UniProtKB-KW"/>
</dbReference>
<proteinExistence type="predicted"/>
<evidence type="ECO:0000313" key="3">
    <source>
        <dbReference type="Proteomes" id="UP001165190"/>
    </source>
</evidence>
<dbReference type="OrthoDB" id="996302at2759"/>
<keyword evidence="2" id="KW-0418">Kinase</keyword>
<dbReference type="PANTHER" id="PTHR11439">
    <property type="entry name" value="GAG-POL-RELATED RETROTRANSPOSON"/>
    <property type="match status" value="1"/>
</dbReference>
<dbReference type="InterPro" id="IPR043502">
    <property type="entry name" value="DNA/RNA_pol_sf"/>
</dbReference>
<accession>A0A9W7HRN4</accession>
<dbReference type="PANTHER" id="PTHR11439:SF511">
    <property type="match status" value="1"/>
</dbReference>
<evidence type="ECO:0000313" key="2">
    <source>
        <dbReference type="EMBL" id="GMI80710.1"/>
    </source>
</evidence>
<sequence length="452" mass="51755">MKEEICALESNNTWSVVSLPPGKVAIGCKWVYKVKYKADGSVERFKACLMAKGYTQKEGIDYVDTFSPVAKLVTIRVILALASVHNWPLYQFDVHNAFLQGDLFEEVYMTLPQGFCSQGESMVCRLQKSLYGLKQASRQWNLKLTEALLVSGYHQSRYDYSLFTKFQGDKMMVLLIYVDDLLITGSDEGLIQDLKNTLNKNFKMKDLGELKYFLGLEILRSKEGIILNQRKYALELIEKSGLGGAKPSMTPLEQNRKYTSVEYDEQFEKIEDELLQDKSIFQRLIGRLIYLTHTRLDITFAVHTLSQFMQRPKKSHLEAAFRVVRYIKKNPGQGIFLSATKYRSMVVTASEIVWLQGLFAELKITIEGPAKMLCDSKAALQIVANPVFHERTKHIEIDCHFIREKIQNGSIQTEYVRSEDQIADIMTKALGIQQHEHLVSKLGFKDVFQPPT</sequence>
<comment type="caution">
    <text evidence="2">The sequence shown here is derived from an EMBL/GenBank/DDBJ whole genome shotgun (WGS) entry which is preliminary data.</text>
</comment>
<reference evidence="2" key="1">
    <citation type="submission" date="2023-05" db="EMBL/GenBank/DDBJ databases">
        <title>Genome and transcriptome analyses reveal genes involved in the formation of fine ridges on petal epidermal cells in Hibiscus trionum.</title>
        <authorList>
            <person name="Koshimizu S."/>
            <person name="Masuda S."/>
            <person name="Ishii T."/>
            <person name="Shirasu K."/>
            <person name="Hoshino A."/>
            <person name="Arita M."/>
        </authorList>
    </citation>
    <scope>NUCLEOTIDE SEQUENCE</scope>
    <source>
        <strain evidence="2">Hamamatsu line</strain>
    </source>
</reference>
<gene>
    <name evidence="2" type="ORF">HRI_001740500</name>
</gene>
<organism evidence="2 3">
    <name type="scientific">Hibiscus trionum</name>
    <name type="common">Flower of an hour</name>
    <dbReference type="NCBI Taxonomy" id="183268"/>
    <lineage>
        <taxon>Eukaryota</taxon>
        <taxon>Viridiplantae</taxon>
        <taxon>Streptophyta</taxon>
        <taxon>Embryophyta</taxon>
        <taxon>Tracheophyta</taxon>
        <taxon>Spermatophyta</taxon>
        <taxon>Magnoliopsida</taxon>
        <taxon>eudicotyledons</taxon>
        <taxon>Gunneridae</taxon>
        <taxon>Pentapetalae</taxon>
        <taxon>rosids</taxon>
        <taxon>malvids</taxon>
        <taxon>Malvales</taxon>
        <taxon>Malvaceae</taxon>
        <taxon>Malvoideae</taxon>
        <taxon>Hibiscus</taxon>
    </lineage>
</organism>
<dbReference type="InterPro" id="IPR013103">
    <property type="entry name" value="RVT_2"/>
</dbReference>
<dbReference type="AlphaFoldDB" id="A0A9W7HRN4"/>